<name>A0A561T2Z7_9PSEU</name>
<evidence type="ECO:0000313" key="2">
    <source>
        <dbReference type="Proteomes" id="UP000321261"/>
    </source>
</evidence>
<dbReference type="RefSeq" id="WP_147259975.1">
    <property type="nucleotide sequence ID" value="NZ_VIWU01000001.1"/>
</dbReference>
<evidence type="ECO:0000313" key="1">
    <source>
        <dbReference type="EMBL" id="TWF81488.1"/>
    </source>
</evidence>
<sequence>MWRVYCTDCDEVTLVGCSELTSVVNLAPGVIAVVVQCAHGHHIPVLTGRATVEERTWKQSS</sequence>
<gene>
    <name evidence="1" type="ORF">FHX44_117433</name>
</gene>
<accession>A0A561T2Z7</accession>
<organism evidence="1 2">
    <name type="scientific">Pseudonocardia hierapolitana</name>
    <dbReference type="NCBI Taxonomy" id="1128676"/>
    <lineage>
        <taxon>Bacteria</taxon>
        <taxon>Bacillati</taxon>
        <taxon>Actinomycetota</taxon>
        <taxon>Actinomycetes</taxon>
        <taxon>Pseudonocardiales</taxon>
        <taxon>Pseudonocardiaceae</taxon>
        <taxon>Pseudonocardia</taxon>
    </lineage>
</organism>
<proteinExistence type="predicted"/>
<dbReference type="OrthoDB" id="3788232at2"/>
<dbReference type="EMBL" id="VIWU01000001">
    <property type="protein sequence ID" value="TWF81488.1"/>
    <property type="molecule type" value="Genomic_DNA"/>
</dbReference>
<reference evidence="1 2" key="1">
    <citation type="submission" date="2019-06" db="EMBL/GenBank/DDBJ databases">
        <title>Sequencing the genomes of 1000 actinobacteria strains.</title>
        <authorList>
            <person name="Klenk H.-P."/>
        </authorList>
    </citation>
    <scope>NUCLEOTIDE SEQUENCE [LARGE SCALE GENOMIC DNA]</scope>
    <source>
        <strain evidence="1 2">DSM 45671</strain>
    </source>
</reference>
<dbReference type="AlphaFoldDB" id="A0A561T2Z7"/>
<dbReference type="Proteomes" id="UP000321261">
    <property type="component" value="Unassembled WGS sequence"/>
</dbReference>
<keyword evidence="2" id="KW-1185">Reference proteome</keyword>
<protein>
    <submittedName>
        <fullName evidence="1">Uncharacterized protein</fullName>
    </submittedName>
</protein>
<comment type="caution">
    <text evidence="1">The sequence shown here is derived from an EMBL/GenBank/DDBJ whole genome shotgun (WGS) entry which is preliminary data.</text>
</comment>